<dbReference type="Pfam" id="PF00962">
    <property type="entry name" value="A_deaminase"/>
    <property type="match status" value="1"/>
</dbReference>
<feature type="binding site" evidence="4">
    <location>
        <position position="19"/>
    </location>
    <ligand>
        <name>Zn(2+)</name>
        <dbReference type="ChEBI" id="CHEBI:29105"/>
        <note>catalytic</note>
    </ligand>
</feature>
<dbReference type="EMBL" id="VFML01000001">
    <property type="protein sequence ID" value="TQJ00656.1"/>
    <property type="molecule type" value="Genomic_DNA"/>
</dbReference>
<comment type="similarity">
    <text evidence="4">Belongs to the metallo-dependent hydrolases superfamily. Adenosine and AMP deaminases family. Adenine deaminase type 2 subfamily.</text>
</comment>
<dbReference type="GO" id="GO:0005829">
    <property type="term" value="C:cytosol"/>
    <property type="evidence" value="ECO:0007669"/>
    <property type="project" value="TreeGrafter"/>
</dbReference>
<dbReference type="PANTHER" id="PTHR43114:SF7">
    <property type="entry name" value="ADENOSINE DEAMINASE DOMAIN-CONTAINING PROTEIN"/>
    <property type="match status" value="1"/>
</dbReference>
<evidence type="ECO:0000313" key="6">
    <source>
        <dbReference type="EMBL" id="TQJ00656.1"/>
    </source>
</evidence>
<keyword evidence="1 4" id="KW-0479">Metal-binding</keyword>
<dbReference type="InterPro" id="IPR001365">
    <property type="entry name" value="A_deaminase_dom"/>
</dbReference>
<dbReference type="HAMAP" id="MF_01962">
    <property type="entry name" value="Adenine_deaminase"/>
    <property type="match status" value="1"/>
</dbReference>
<feature type="binding site" evidence="4">
    <location>
        <position position="17"/>
    </location>
    <ligand>
        <name>Zn(2+)</name>
        <dbReference type="ChEBI" id="CHEBI:29105"/>
        <note>catalytic</note>
    </ligand>
</feature>
<comment type="caution">
    <text evidence="6">The sequence shown here is derived from an EMBL/GenBank/DDBJ whole genome shotgun (WGS) entry which is preliminary data.</text>
</comment>
<dbReference type="InterPro" id="IPR028892">
    <property type="entry name" value="ADE"/>
</dbReference>
<evidence type="ECO:0000259" key="5">
    <source>
        <dbReference type="Pfam" id="PF00962"/>
    </source>
</evidence>
<keyword evidence="3 4" id="KW-0862">Zinc</keyword>
<evidence type="ECO:0000256" key="3">
    <source>
        <dbReference type="ARBA" id="ARBA00022833"/>
    </source>
</evidence>
<dbReference type="GO" id="GO:0008270">
    <property type="term" value="F:zinc ion binding"/>
    <property type="evidence" value="ECO:0007669"/>
    <property type="project" value="UniProtKB-UniRule"/>
</dbReference>
<protein>
    <recommendedName>
        <fullName evidence="4">Adenine deaminase</fullName>
        <shortName evidence="4">ADE</shortName>
        <ecNumber evidence="4">3.5.4.2</ecNumber>
    </recommendedName>
    <alternativeName>
        <fullName evidence="4">Adenine aminohydrolase</fullName>
        <shortName evidence="4">AAH</shortName>
    </alternativeName>
</protein>
<evidence type="ECO:0000313" key="7">
    <source>
        <dbReference type="Proteomes" id="UP000320876"/>
    </source>
</evidence>
<dbReference type="AlphaFoldDB" id="A0A542DC57"/>
<feature type="domain" description="Adenosine deaminase" evidence="5">
    <location>
        <begin position="12"/>
        <end position="328"/>
    </location>
</feature>
<sequence length="350" mass="39064">MTGLAEFIAGIPKCELHVHIEGTLEPEMKFDFAERNDLVLPYADVAQLRAAYAFHDLPSFLKAYYEGMEVLLTEQDFYDLAWAYLARAHAQNVRYAEIFFDPQAHTSRGVSFDTVIRGLRRALMDAYRLLDLRAQLIMCFLRDLPAGYAMATLLESLPYKEWIVGVGLDSDEHGNPPSAFAAVFERARAEGYFLTMHCDVDQVNTTEHIRQCLAVIGVDRIDHGVNALDDPALHTEIARRGLGLTVCPISNRHVRGDLGHDALRRMLELGMRATVNSDDPAYFGGYVTENLLAVSEAAGLGEWEVLQLERNAFEIAWLPAGVRDHYLAELGAYGEAGGTQSQGVVEHHRI</sequence>
<dbReference type="Gene3D" id="3.20.20.140">
    <property type="entry name" value="Metal-dependent hydrolases"/>
    <property type="match status" value="1"/>
</dbReference>
<dbReference type="GO" id="GO:0043103">
    <property type="term" value="P:hypoxanthine salvage"/>
    <property type="evidence" value="ECO:0007669"/>
    <property type="project" value="UniProtKB-UniRule"/>
</dbReference>
<accession>A0A542DC57</accession>
<dbReference type="GO" id="GO:0000034">
    <property type="term" value="F:adenine deaminase activity"/>
    <property type="evidence" value="ECO:0007669"/>
    <property type="project" value="UniProtKB-UniRule"/>
</dbReference>
<comment type="caution">
    <text evidence="4">Lacks conserved residue(s) required for the propagation of feature annotation.</text>
</comment>
<proteinExistence type="inferred from homology"/>
<dbReference type="PANTHER" id="PTHR43114">
    <property type="entry name" value="ADENINE DEAMINASE"/>
    <property type="match status" value="1"/>
</dbReference>
<name>A0A542DC57_AMYCI</name>
<feature type="binding site" evidence="4">
    <location>
        <position position="197"/>
    </location>
    <ligand>
        <name>Zn(2+)</name>
        <dbReference type="ChEBI" id="CHEBI:29105"/>
        <note>catalytic</note>
    </ligand>
</feature>
<evidence type="ECO:0000256" key="1">
    <source>
        <dbReference type="ARBA" id="ARBA00022723"/>
    </source>
</evidence>
<keyword evidence="2 4" id="KW-0378">Hydrolase</keyword>
<comment type="cofactor">
    <cofactor evidence="4">
        <name>Zn(2+)</name>
        <dbReference type="ChEBI" id="CHEBI:29105"/>
    </cofactor>
    <text evidence="4">Binds 1 zinc ion per subunit.</text>
</comment>
<keyword evidence="4" id="KW-0546">Nucleotide metabolism</keyword>
<dbReference type="RefSeq" id="WP_141995559.1">
    <property type="nucleotide sequence ID" value="NZ_VFML01000001.1"/>
</dbReference>
<dbReference type="GO" id="GO:0009117">
    <property type="term" value="P:nucleotide metabolic process"/>
    <property type="evidence" value="ECO:0007669"/>
    <property type="project" value="UniProtKB-KW"/>
</dbReference>
<comment type="catalytic activity">
    <reaction evidence="4">
        <text>adenine + H2O + H(+) = hypoxanthine + NH4(+)</text>
        <dbReference type="Rhea" id="RHEA:23688"/>
        <dbReference type="ChEBI" id="CHEBI:15377"/>
        <dbReference type="ChEBI" id="CHEBI:15378"/>
        <dbReference type="ChEBI" id="CHEBI:16708"/>
        <dbReference type="ChEBI" id="CHEBI:17368"/>
        <dbReference type="ChEBI" id="CHEBI:28938"/>
        <dbReference type="EC" id="3.5.4.2"/>
    </reaction>
</comment>
<dbReference type="InterPro" id="IPR032466">
    <property type="entry name" value="Metal_Hydrolase"/>
</dbReference>
<dbReference type="InterPro" id="IPR006330">
    <property type="entry name" value="Ado/ade_deaminase"/>
</dbReference>
<gene>
    <name evidence="6" type="ORF">FB471_0295</name>
</gene>
<dbReference type="Proteomes" id="UP000320876">
    <property type="component" value="Unassembled WGS sequence"/>
</dbReference>
<evidence type="ECO:0000256" key="4">
    <source>
        <dbReference type="HAMAP-Rule" id="MF_01962"/>
    </source>
</evidence>
<feature type="binding site" evidence="4">
    <location>
        <position position="279"/>
    </location>
    <ligand>
        <name>substrate</name>
    </ligand>
</feature>
<dbReference type="GO" id="GO:0006146">
    <property type="term" value="P:adenine catabolic process"/>
    <property type="evidence" value="ECO:0007669"/>
    <property type="project" value="UniProtKB-UniRule"/>
</dbReference>
<feature type="site" description="Important for catalytic activity" evidence="4">
    <location>
        <position position="223"/>
    </location>
</feature>
<dbReference type="NCBIfam" id="TIGR01430">
    <property type="entry name" value="aden_deam"/>
    <property type="match status" value="1"/>
</dbReference>
<organism evidence="6 7">
    <name type="scientific">Amycolatopsis cihanbeyliensis</name>
    <dbReference type="NCBI Taxonomy" id="1128664"/>
    <lineage>
        <taxon>Bacteria</taxon>
        <taxon>Bacillati</taxon>
        <taxon>Actinomycetota</taxon>
        <taxon>Actinomycetes</taxon>
        <taxon>Pseudonocardiales</taxon>
        <taxon>Pseudonocardiaceae</taxon>
        <taxon>Amycolatopsis</taxon>
    </lineage>
</organism>
<keyword evidence="7" id="KW-1185">Reference proteome</keyword>
<feature type="binding site" evidence="4">
    <location>
        <position position="278"/>
    </location>
    <ligand>
        <name>Zn(2+)</name>
        <dbReference type="ChEBI" id="CHEBI:29105"/>
        <note>catalytic</note>
    </ligand>
</feature>
<reference evidence="6 7" key="1">
    <citation type="submission" date="2019-06" db="EMBL/GenBank/DDBJ databases">
        <title>Sequencing the genomes of 1000 actinobacteria strains.</title>
        <authorList>
            <person name="Klenk H.-P."/>
        </authorList>
    </citation>
    <scope>NUCLEOTIDE SEQUENCE [LARGE SCALE GENOMIC DNA]</scope>
    <source>
        <strain evidence="6 7">DSM 45679</strain>
    </source>
</reference>
<dbReference type="EC" id="3.5.4.2" evidence="4"/>
<dbReference type="OrthoDB" id="105475at2"/>
<dbReference type="SUPFAM" id="SSF51556">
    <property type="entry name" value="Metallo-dependent hydrolases"/>
    <property type="match status" value="1"/>
</dbReference>
<evidence type="ECO:0000256" key="2">
    <source>
        <dbReference type="ARBA" id="ARBA00022801"/>
    </source>
</evidence>
<comment type="function">
    <text evidence="4">Catalyzes the hydrolytic deamination of adenine to hypoxanthine. Plays an important role in the purine salvage pathway and in nitrogen catabolism.</text>
</comment>